<gene>
    <name evidence="1" type="ORF">M9Y10_042610</name>
</gene>
<sequence length="225" mass="25423">MTSFSDHAILPSKEPIHHTFAVAMMNEFVSNLVFKGIQGTQPSNIDFFDISLSTIQSGVSRISYKAAVETIAHFNEDFKKIKEDPKNKSQTIVYLAGGSLGALYATGINYPIDCIREFRNKKNKKFEMTFKGAETFYADRVFGYIGFATSMGKFVPLLPKPKNHIQNYFLIQMSRFNGVLTAYPYKMIKYNVEFVPYVKNCLTSFAIKMISSDLSCKVQKGIYGS</sequence>
<protein>
    <recommendedName>
        <fullName evidence="3">Fungal lipase-like domain-containing protein</fullName>
    </recommendedName>
</protein>
<evidence type="ECO:0008006" key="3">
    <source>
        <dbReference type="Google" id="ProtNLM"/>
    </source>
</evidence>
<keyword evidence="2" id="KW-1185">Reference proteome</keyword>
<dbReference type="Proteomes" id="UP001470230">
    <property type="component" value="Unassembled WGS sequence"/>
</dbReference>
<reference evidence="1 2" key="1">
    <citation type="submission" date="2024-04" db="EMBL/GenBank/DDBJ databases">
        <title>Tritrichomonas musculus Genome.</title>
        <authorList>
            <person name="Alves-Ferreira E."/>
            <person name="Grigg M."/>
            <person name="Lorenzi H."/>
            <person name="Galac M."/>
        </authorList>
    </citation>
    <scope>NUCLEOTIDE SEQUENCE [LARGE SCALE GENOMIC DNA]</scope>
    <source>
        <strain evidence="1 2">EAF2021</strain>
    </source>
</reference>
<evidence type="ECO:0000313" key="1">
    <source>
        <dbReference type="EMBL" id="KAK8883518.1"/>
    </source>
</evidence>
<proteinExistence type="predicted"/>
<name>A0ABR2JYC4_9EUKA</name>
<organism evidence="1 2">
    <name type="scientific">Tritrichomonas musculus</name>
    <dbReference type="NCBI Taxonomy" id="1915356"/>
    <lineage>
        <taxon>Eukaryota</taxon>
        <taxon>Metamonada</taxon>
        <taxon>Parabasalia</taxon>
        <taxon>Tritrichomonadida</taxon>
        <taxon>Tritrichomonadidae</taxon>
        <taxon>Tritrichomonas</taxon>
    </lineage>
</organism>
<evidence type="ECO:0000313" key="2">
    <source>
        <dbReference type="Proteomes" id="UP001470230"/>
    </source>
</evidence>
<dbReference type="EMBL" id="JAPFFF010000008">
    <property type="protein sequence ID" value="KAK8883518.1"/>
    <property type="molecule type" value="Genomic_DNA"/>
</dbReference>
<accession>A0ABR2JYC4</accession>
<comment type="caution">
    <text evidence="1">The sequence shown here is derived from an EMBL/GenBank/DDBJ whole genome shotgun (WGS) entry which is preliminary data.</text>
</comment>